<dbReference type="InterPro" id="IPR042812">
    <property type="entry name" value="SAMD3"/>
</dbReference>
<protein>
    <submittedName>
        <fullName evidence="1">Sterile alpha motif domain-containing 3-like isoform X1</fullName>
    </submittedName>
</protein>
<dbReference type="Proteomes" id="UP000290572">
    <property type="component" value="Unassembled WGS sequence"/>
</dbReference>
<dbReference type="PANTHER" id="PTHR47302:SF1">
    <property type="entry name" value="STERILE ALPHA MOTIF DOMAIN-CONTAINING PROTEIN 3"/>
    <property type="match status" value="1"/>
</dbReference>
<evidence type="ECO:0000313" key="1">
    <source>
        <dbReference type="EMBL" id="RXN17385.1"/>
    </source>
</evidence>
<name>A0A498MJ86_LABRO</name>
<proteinExistence type="predicted"/>
<evidence type="ECO:0000313" key="2">
    <source>
        <dbReference type="Proteomes" id="UP000290572"/>
    </source>
</evidence>
<dbReference type="AlphaFoldDB" id="A0A498MJ86"/>
<gene>
    <name evidence="1" type="ORF">ROHU_026954</name>
</gene>
<accession>A0A498MJ86</accession>
<reference evidence="1 2" key="1">
    <citation type="submission" date="2018-03" db="EMBL/GenBank/DDBJ databases">
        <title>Draft genome sequence of Rohu Carp (Labeo rohita).</title>
        <authorList>
            <person name="Das P."/>
            <person name="Kushwaha B."/>
            <person name="Joshi C.G."/>
            <person name="Kumar D."/>
            <person name="Nagpure N.S."/>
            <person name="Sahoo L."/>
            <person name="Das S.P."/>
            <person name="Bit A."/>
            <person name="Patnaik S."/>
            <person name="Meher P.K."/>
            <person name="Jayasankar P."/>
            <person name="Koringa P.G."/>
            <person name="Patel N.V."/>
            <person name="Hinsu A.T."/>
            <person name="Kumar R."/>
            <person name="Pandey M."/>
            <person name="Agarwal S."/>
            <person name="Srivastava S."/>
            <person name="Singh M."/>
            <person name="Iquebal M.A."/>
            <person name="Jaiswal S."/>
            <person name="Angadi U.B."/>
            <person name="Kumar N."/>
            <person name="Raza M."/>
            <person name="Shah T.M."/>
            <person name="Rai A."/>
            <person name="Jena J.K."/>
        </authorList>
    </citation>
    <scope>NUCLEOTIDE SEQUENCE [LARGE SCALE GENOMIC DNA]</scope>
    <source>
        <strain evidence="1">DASCIFA01</strain>
        <tissue evidence="1">Testis</tissue>
    </source>
</reference>
<comment type="caution">
    <text evidence="1">The sequence shown here is derived from an EMBL/GenBank/DDBJ whole genome shotgun (WGS) entry which is preliminary data.</text>
</comment>
<keyword evidence="2" id="KW-1185">Reference proteome</keyword>
<sequence>MISSSLTPAHSITEEIISSDPVAELPTHDNDVDGETVDCGLTETMVSYLFQGSFKKQVKFNQFVCKLKEPVVTLTLEPVPPEECQQSSSAIPRYPTTSEYVQVVKMLIAKYPFLKDLEGNGYHTWHMSLRRKFKWERAPLVDNSEVRGSKEKFGHKKSKQLVETARTSQRKVSKAPSVLGEDPSSIEAHVNVLNSQYQKMQPDFRIVRDRMHQTFAWRQKEIADGMTVEDTVKKYPFLRTPTGLCDELERIHPATGNLCQRFNEGFKCIVPKVLQLAQRKCYSSFTWRQKKKLLLRIFQTDLDSPYPTIQLTDRDWKMAFARRAPNILKVDHIELFRNSGIDEGIISAFCTYFVFNLAYPRHLKNTLMFLQRFHFSLETFYQKS</sequence>
<organism evidence="1 2">
    <name type="scientific">Labeo rohita</name>
    <name type="common">Indian major carp</name>
    <name type="synonym">Cyprinus rohita</name>
    <dbReference type="NCBI Taxonomy" id="84645"/>
    <lineage>
        <taxon>Eukaryota</taxon>
        <taxon>Metazoa</taxon>
        <taxon>Chordata</taxon>
        <taxon>Craniata</taxon>
        <taxon>Vertebrata</taxon>
        <taxon>Euteleostomi</taxon>
        <taxon>Actinopterygii</taxon>
        <taxon>Neopterygii</taxon>
        <taxon>Teleostei</taxon>
        <taxon>Ostariophysi</taxon>
        <taxon>Cypriniformes</taxon>
        <taxon>Cyprinidae</taxon>
        <taxon>Labeoninae</taxon>
        <taxon>Labeonini</taxon>
        <taxon>Labeo</taxon>
    </lineage>
</organism>
<dbReference type="EMBL" id="QBIY01012748">
    <property type="protein sequence ID" value="RXN17385.1"/>
    <property type="molecule type" value="Genomic_DNA"/>
</dbReference>
<dbReference type="PANTHER" id="PTHR47302">
    <property type="entry name" value="STERILE ALPHA MOTIF DOMAIN-CONTAINING PROTEIN 3"/>
    <property type="match status" value="1"/>
</dbReference>